<name>A0A7S9DWC3_9ALTE</name>
<sequence>MKNTKSVILAVIAGCVVSTPVFAGVPAVDVAEPGMLSLLGAGVAAIYLLKKSRKK</sequence>
<protein>
    <recommendedName>
        <fullName evidence="5">PEP-CTERM protein-sorting domain-containing protein</fullName>
    </recommendedName>
</protein>
<evidence type="ECO:0008006" key="5">
    <source>
        <dbReference type="Google" id="ProtNLM"/>
    </source>
</evidence>
<evidence type="ECO:0000256" key="1">
    <source>
        <dbReference type="SAM" id="Phobius"/>
    </source>
</evidence>
<reference evidence="3 4" key="1">
    <citation type="submission" date="2020-11" db="EMBL/GenBank/DDBJ databases">
        <title>Complete genome sequence for Salinimonas sp. strain G2-b.</title>
        <authorList>
            <person name="Park S.-J."/>
        </authorList>
    </citation>
    <scope>NUCLEOTIDE SEQUENCE [LARGE SCALE GENOMIC DNA]</scope>
    <source>
        <strain evidence="3 4">G2-b</strain>
    </source>
</reference>
<evidence type="ECO:0000313" key="4">
    <source>
        <dbReference type="Proteomes" id="UP000595095"/>
    </source>
</evidence>
<keyword evidence="1" id="KW-0472">Membrane</keyword>
<dbReference type="AlphaFoldDB" id="A0A7S9DWC3"/>
<keyword evidence="2" id="KW-0732">Signal</keyword>
<organism evidence="3 4">
    <name type="scientific">Salinimonas marina</name>
    <dbReference type="NCBI Taxonomy" id="2785918"/>
    <lineage>
        <taxon>Bacteria</taxon>
        <taxon>Pseudomonadati</taxon>
        <taxon>Pseudomonadota</taxon>
        <taxon>Gammaproteobacteria</taxon>
        <taxon>Alteromonadales</taxon>
        <taxon>Alteromonadaceae</taxon>
        <taxon>Alteromonas/Salinimonas group</taxon>
        <taxon>Salinimonas</taxon>
    </lineage>
</organism>
<keyword evidence="4" id="KW-1185">Reference proteome</keyword>
<feature type="signal peptide" evidence="2">
    <location>
        <begin position="1"/>
        <end position="23"/>
    </location>
</feature>
<feature type="chain" id="PRO_5033057476" description="PEP-CTERM protein-sorting domain-containing protein" evidence="2">
    <location>
        <begin position="24"/>
        <end position="55"/>
    </location>
</feature>
<feature type="transmembrane region" description="Helical" evidence="1">
    <location>
        <begin position="33"/>
        <end position="49"/>
    </location>
</feature>
<evidence type="ECO:0000313" key="3">
    <source>
        <dbReference type="EMBL" id="QPG05156.1"/>
    </source>
</evidence>
<dbReference type="Proteomes" id="UP000595095">
    <property type="component" value="Chromosome"/>
</dbReference>
<evidence type="ECO:0000256" key="2">
    <source>
        <dbReference type="SAM" id="SignalP"/>
    </source>
</evidence>
<proteinExistence type="predicted"/>
<keyword evidence="1" id="KW-1133">Transmembrane helix</keyword>
<accession>A0A7S9DWC3</accession>
<gene>
    <name evidence="3" type="ORF">IT774_13635</name>
</gene>
<keyword evidence="1" id="KW-0812">Transmembrane</keyword>
<dbReference type="EMBL" id="CP064795">
    <property type="protein sequence ID" value="QPG05156.1"/>
    <property type="molecule type" value="Genomic_DNA"/>
</dbReference>
<dbReference type="KEGG" id="smaa:IT774_13635"/>
<dbReference type="RefSeq" id="WP_195810247.1">
    <property type="nucleotide sequence ID" value="NZ_CP064795.1"/>
</dbReference>